<comment type="caution">
    <text evidence="1">The sequence shown here is derived from an EMBL/GenBank/DDBJ whole genome shotgun (WGS) entry which is preliminary data.</text>
</comment>
<dbReference type="Proteomes" id="UP000238605">
    <property type="component" value="Unassembled WGS sequence"/>
</dbReference>
<dbReference type="AlphaFoldDB" id="A0A2S5SXG3"/>
<evidence type="ECO:0000313" key="1">
    <source>
        <dbReference type="EMBL" id="PPE67412.1"/>
    </source>
</evidence>
<dbReference type="RefSeq" id="WP_104301373.1">
    <property type="nucleotide sequence ID" value="NZ_PSNX01000003.1"/>
</dbReference>
<name>A0A2S5SXG3_9BURK</name>
<reference evidence="1 2" key="1">
    <citation type="submission" date="2018-02" db="EMBL/GenBank/DDBJ databases">
        <title>Reclassifiation of [Polyangium] brachysporum DSM 7029 as Guopingzhaonella breviflexa gen. nov., sp. nov., a member of the family Comamonadaceae.</title>
        <authorList>
            <person name="Tang B."/>
        </authorList>
    </citation>
    <scope>NUCLEOTIDE SEQUENCE [LARGE SCALE GENOMIC DNA]</scope>
    <source>
        <strain evidence="1 2">BCRC 80649</strain>
    </source>
</reference>
<accession>A0A2S5SXG3</accession>
<proteinExistence type="predicted"/>
<sequence length="167" mass="19234">MLHTTVPLADAVGKHISDLCPFSIAKDNQQNHCAHFVSHMLGYDFGHTCKTFTWTDKQREEPGANLRVDEVFNRCRQRGLWSQRPLHLQGCLIFVTHTSNVVEVGHQLEMRDSRWKHIGIHLGGTVWHYSNTGRRVVSEAVSAFNERFGRVYQMSGKTVEFYFGEFI</sequence>
<evidence type="ECO:0000313" key="2">
    <source>
        <dbReference type="Proteomes" id="UP000238605"/>
    </source>
</evidence>
<dbReference type="EMBL" id="PSNX01000003">
    <property type="protein sequence ID" value="PPE67412.1"/>
    <property type="molecule type" value="Genomic_DNA"/>
</dbReference>
<organism evidence="1 2">
    <name type="scientific">Caldimonas caldifontis</name>
    <dbReference type="NCBI Taxonomy" id="1452508"/>
    <lineage>
        <taxon>Bacteria</taxon>
        <taxon>Pseudomonadati</taxon>
        <taxon>Pseudomonadota</taxon>
        <taxon>Betaproteobacteria</taxon>
        <taxon>Burkholderiales</taxon>
        <taxon>Sphaerotilaceae</taxon>
        <taxon>Caldimonas</taxon>
    </lineage>
</organism>
<protein>
    <recommendedName>
        <fullName evidence="3">NlpC/P60 domain-containing protein</fullName>
    </recommendedName>
</protein>
<evidence type="ECO:0008006" key="3">
    <source>
        <dbReference type="Google" id="ProtNLM"/>
    </source>
</evidence>
<dbReference type="OrthoDB" id="3078754at2"/>
<gene>
    <name evidence="1" type="ORF">C1704_04430</name>
</gene>
<keyword evidence="2" id="KW-1185">Reference proteome</keyword>